<dbReference type="SUPFAM" id="SSF53335">
    <property type="entry name" value="S-adenosyl-L-methionine-dependent methyltransferases"/>
    <property type="match status" value="1"/>
</dbReference>
<accession>A0A0F9EGA4</accession>
<dbReference type="Gene3D" id="3.40.50.150">
    <property type="entry name" value="Vaccinia Virus protein VP39"/>
    <property type="match status" value="1"/>
</dbReference>
<organism evidence="1">
    <name type="scientific">marine sediment metagenome</name>
    <dbReference type="NCBI Taxonomy" id="412755"/>
    <lineage>
        <taxon>unclassified sequences</taxon>
        <taxon>metagenomes</taxon>
        <taxon>ecological metagenomes</taxon>
    </lineage>
</organism>
<sequence>LMDIMAGTGTLMVGALVGRSVICIEISEKFHKIQVAALEFLENIAPGISGMISLVNLPCQSYLPIPDLADHIIFSPQYAGIMKTKGTDNWNVDTKYDFAEYSKNPLNLGTMSEFLWMHEMEKVYGKCYQTLKPNGSMTLIVKDHISAGERVYLTDKAIKASVNIGFSYDPSEHWKWAAPGMPYTAARRAKGIEVVDDEDIIVLRKGGA</sequence>
<dbReference type="AlphaFoldDB" id="A0A0F9EGA4"/>
<proteinExistence type="predicted"/>
<name>A0A0F9EGA4_9ZZZZ</name>
<evidence type="ECO:0008006" key="2">
    <source>
        <dbReference type="Google" id="ProtNLM"/>
    </source>
</evidence>
<dbReference type="EMBL" id="LAZR01025057">
    <property type="protein sequence ID" value="KKL73138.1"/>
    <property type="molecule type" value="Genomic_DNA"/>
</dbReference>
<comment type="caution">
    <text evidence="1">The sequence shown here is derived from an EMBL/GenBank/DDBJ whole genome shotgun (WGS) entry which is preliminary data.</text>
</comment>
<gene>
    <name evidence="1" type="ORF">LCGC14_2077880</name>
</gene>
<dbReference type="InterPro" id="IPR029063">
    <property type="entry name" value="SAM-dependent_MTases_sf"/>
</dbReference>
<protein>
    <recommendedName>
        <fullName evidence="2">DNA methylase N-4/N-6 domain-containing protein</fullName>
    </recommendedName>
</protein>
<feature type="non-terminal residue" evidence="1">
    <location>
        <position position="1"/>
    </location>
</feature>
<reference evidence="1" key="1">
    <citation type="journal article" date="2015" name="Nature">
        <title>Complex archaea that bridge the gap between prokaryotes and eukaryotes.</title>
        <authorList>
            <person name="Spang A."/>
            <person name="Saw J.H."/>
            <person name="Jorgensen S.L."/>
            <person name="Zaremba-Niedzwiedzka K."/>
            <person name="Martijn J."/>
            <person name="Lind A.E."/>
            <person name="van Eijk R."/>
            <person name="Schleper C."/>
            <person name="Guy L."/>
            <person name="Ettema T.J."/>
        </authorList>
    </citation>
    <scope>NUCLEOTIDE SEQUENCE</scope>
</reference>
<evidence type="ECO:0000313" key="1">
    <source>
        <dbReference type="EMBL" id="KKL73138.1"/>
    </source>
</evidence>